<sequence length="178" mass="20269">MTDIAHRSLKKLFLDCACRCENTTYLTVKELDKNATLKRINIHGVSDSSLIFRFDCAKQLIPCLNGGDHQKNCDAVIATVYKGRNILLFVELKSSTQKNGHIKKQFKSTDCFINYISEILDTFFSCSIKGWERHYVAICGQKGAQKLPTRYKRQQSSPTNPTYIINPKTDESLDRLIA</sequence>
<dbReference type="AlphaFoldDB" id="A0A842HB26"/>
<proteinExistence type="predicted"/>
<protein>
    <submittedName>
        <fullName evidence="1">Uncharacterized protein</fullName>
    </submittedName>
</protein>
<comment type="caution">
    <text evidence="1">The sequence shown here is derived from an EMBL/GenBank/DDBJ whole genome shotgun (WGS) entry which is preliminary data.</text>
</comment>
<organism evidence="1 2">
    <name type="scientific">Ruficoccus amylovorans</name>
    <dbReference type="NCBI Taxonomy" id="1804625"/>
    <lineage>
        <taxon>Bacteria</taxon>
        <taxon>Pseudomonadati</taxon>
        <taxon>Verrucomicrobiota</taxon>
        <taxon>Opitutia</taxon>
        <taxon>Puniceicoccales</taxon>
        <taxon>Cerasicoccaceae</taxon>
        <taxon>Ruficoccus</taxon>
    </lineage>
</organism>
<name>A0A842HB26_9BACT</name>
<dbReference type="Proteomes" id="UP000546464">
    <property type="component" value="Unassembled WGS sequence"/>
</dbReference>
<accession>A0A842HB26</accession>
<dbReference type="EMBL" id="JACHVB010000011">
    <property type="protein sequence ID" value="MBC2592837.1"/>
    <property type="molecule type" value="Genomic_DNA"/>
</dbReference>
<evidence type="ECO:0000313" key="2">
    <source>
        <dbReference type="Proteomes" id="UP000546464"/>
    </source>
</evidence>
<reference evidence="1 2" key="1">
    <citation type="submission" date="2020-07" db="EMBL/GenBank/DDBJ databases">
        <authorList>
            <person name="Feng X."/>
        </authorList>
    </citation>
    <scope>NUCLEOTIDE SEQUENCE [LARGE SCALE GENOMIC DNA]</scope>
    <source>
        <strain evidence="1 2">JCM31066</strain>
    </source>
</reference>
<gene>
    <name evidence="1" type="ORF">H5P28_01055</name>
</gene>
<dbReference type="RefSeq" id="WP_185673850.1">
    <property type="nucleotide sequence ID" value="NZ_JACHVB010000011.1"/>
</dbReference>
<evidence type="ECO:0000313" key="1">
    <source>
        <dbReference type="EMBL" id="MBC2592837.1"/>
    </source>
</evidence>
<keyword evidence="2" id="KW-1185">Reference proteome</keyword>